<dbReference type="InParanoid" id="A0A066W8P0"/>
<keyword evidence="3 6" id="KW-1133">Transmembrane helix</keyword>
<comment type="subcellular location">
    <subcellularLocation>
        <location evidence="1">Membrane</location>
        <topology evidence="1">Multi-pass membrane protein</topology>
    </subcellularLocation>
</comment>
<dbReference type="GO" id="GO:0022857">
    <property type="term" value="F:transmembrane transporter activity"/>
    <property type="evidence" value="ECO:0007669"/>
    <property type="project" value="InterPro"/>
</dbReference>
<dbReference type="HOGENOM" id="CLU_017517_1_0_1"/>
<evidence type="ECO:0000256" key="6">
    <source>
        <dbReference type="SAM" id="Phobius"/>
    </source>
</evidence>
<dbReference type="InterPro" id="IPR036259">
    <property type="entry name" value="MFS_trans_sf"/>
</dbReference>
<evidence type="ECO:0000256" key="3">
    <source>
        <dbReference type="ARBA" id="ARBA00022989"/>
    </source>
</evidence>
<dbReference type="Gene3D" id="1.20.1250.20">
    <property type="entry name" value="MFS general substrate transporter like domains"/>
    <property type="match status" value="2"/>
</dbReference>
<feature type="region of interest" description="Disordered" evidence="5">
    <location>
        <begin position="249"/>
        <end position="279"/>
    </location>
</feature>
<feature type="region of interest" description="Disordered" evidence="5">
    <location>
        <begin position="643"/>
        <end position="676"/>
    </location>
</feature>
<feature type="region of interest" description="Disordered" evidence="5">
    <location>
        <begin position="1"/>
        <end position="129"/>
    </location>
</feature>
<dbReference type="SUPFAM" id="SSF103473">
    <property type="entry name" value="MFS general substrate transporter"/>
    <property type="match status" value="2"/>
</dbReference>
<dbReference type="GO" id="GO:0016020">
    <property type="term" value="C:membrane"/>
    <property type="evidence" value="ECO:0007669"/>
    <property type="project" value="UniProtKB-SubCell"/>
</dbReference>
<feature type="transmembrane region" description="Helical" evidence="6">
    <location>
        <begin position="427"/>
        <end position="449"/>
    </location>
</feature>
<dbReference type="AlphaFoldDB" id="A0A066W8P0"/>
<gene>
    <name evidence="7" type="ORF">K437DRAFT_255433</name>
</gene>
<protein>
    <recommendedName>
        <fullName evidence="9">MFS general substrate transporter</fullName>
    </recommendedName>
</protein>
<feature type="transmembrane region" description="Helical" evidence="6">
    <location>
        <begin position="770"/>
        <end position="795"/>
    </location>
</feature>
<keyword evidence="4 6" id="KW-0472">Membrane</keyword>
<dbReference type="OMA" id="WTLRAKH"/>
<evidence type="ECO:0000313" key="8">
    <source>
        <dbReference type="Proteomes" id="UP000027361"/>
    </source>
</evidence>
<name>A0A066W8P0_TILAU</name>
<dbReference type="FunCoup" id="A0A066W8P0">
    <property type="interactions" value="18"/>
</dbReference>
<dbReference type="Pfam" id="PF07690">
    <property type="entry name" value="MFS_1"/>
    <property type="match status" value="2"/>
</dbReference>
<keyword evidence="2 6" id="KW-0812">Transmembrane</keyword>
<feature type="compositionally biased region" description="Polar residues" evidence="5">
    <location>
        <begin position="923"/>
        <end position="938"/>
    </location>
</feature>
<feature type="compositionally biased region" description="Basic and acidic residues" evidence="5">
    <location>
        <begin position="647"/>
        <end position="660"/>
    </location>
</feature>
<dbReference type="EMBL" id="JMSN01000023">
    <property type="protein sequence ID" value="KDN48878.1"/>
    <property type="molecule type" value="Genomic_DNA"/>
</dbReference>
<evidence type="ECO:0000256" key="1">
    <source>
        <dbReference type="ARBA" id="ARBA00004141"/>
    </source>
</evidence>
<evidence type="ECO:0000256" key="2">
    <source>
        <dbReference type="ARBA" id="ARBA00022692"/>
    </source>
</evidence>
<evidence type="ECO:0000256" key="4">
    <source>
        <dbReference type="ARBA" id="ARBA00023136"/>
    </source>
</evidence>
<dbReference type="PANTHER" id="PTHR23507">
    <property type="entry name" value="ZGC:174356"/>
    <property type="match status" value="1"/>
</dbReference>
<feature type="compositionally biased region" description="Basic and acidic residues" evidence="5">
    <location>
        <begin position="66"/>
        <end position="78"/>
    </location>
</feature>
<feature type="transmembrane region" description="Helical" evidence="6">
    <location>
        <begin position="807"/>
        <end position="826"/>
    </location>
</feature>
<feature type="region of interest" description="Disordered" evidence="5">
    <location>
        <begin position="889"/>
        <end position="938"/>
    </location>
</feature>
<feature type="region of interest" description="Disordered" evidence="5">
    <location>
        <begin position="510"/>
        <end position="549"/>
    </location>
</feature>
<dbReference type="PANTHER" id="PTHR23507:SF1">
    <property type="entry name" value="FI18259P1-RELATED"/>
    <property type="match status" value="1"/>
</dbReference>
<evidence type="ECO:0000313" key="7">
    <source>
        <dbReference type="EMBL" id="KDN48878.1"/>
    </source>
</evidence>
<sequence length="938" mass="101816">MNDRTTAARAAGSLGDFGALHDVDSYGPIATDPPYHGGRHGQQKAQSASEGYRDGAVMYVDGEATCSHEGDGEGKMSADRPAQQLQRHAQHGNRKRGQPDEVAQEDDDADPDGDGDGDNEDDHLAWSKDQPWWKRPSDKWLRPFAFLIAAASGMAIPPKLEFYDQIACEEIYFRNHTAWDFPAQRPVLLGNSAESISTSYHVSPSDTGAISSIWSGAGPLAGDSLTAIAMPEQLVLRYVPNLNAIGISSDDNNSSTNDDGEADSMGADPADTAPKVPNGPTNDDLCHSALVLAESANLQMRLTVVTGLLSVLTTGWWAGQSDRRGRTWILRTSIVGIVLNDVVILITAHFQRRYLPFGNNFLLLGAIFEGCVGGMPTLAAAHQAYIADATPSGTRAQVFSFFTGLFFAGFALGPTLGGYLVARTGNLMSAFYVATAAHVLYMLFAGFILPESSSAEARAKANRERARAKTLRAERWEQMCKGARFRTKVWAAIKEALQGPLEPLKMLLPRPINEDPTVDNNDGAHRGSNDGSASARRKRSTQNMRAAANGNDEASASFISVSHISRKRRYDINLSLLSLSYFFETMVIGIMTNKMLYAQHMFGWGPQEVGTFMTLGSVSRVFALILFLPLIIKFVHRPKKRLNLPQDADHSGRDLLDQHGRPKTPVTPSTHAMPVPTTDGDASLTGAAVDSAGFDCSDEGDREGDEVTEELLMKSWTDHDKSVEELWTLRAKHLRMIHDSKFDLRLARASVLIMLTTYAAIPFAQSGLSYIVITCLTSLGSGGSAAMSSLSLALLSSPRDAGKLFGAWSVMSAVGQTILGPFLFTWLFRNTVKTSAPYAIFLLACVMFGISFFLLMLVRVRKTRSLPALPPRPQSRPVSTALSPGTAQISLSTAESREPASRHSTLRPLSSSLNKIRMKAPRLNTTFSDNQDAPESGP</sequence>
<accession>A0A066W8P0</accession>
<dbReference type="OrthoDB" id="3026777at2759"/>
<feature type="transmembrane region" description="Helical" evidence="6">
    <location>
        <begin position="746"/>
        <end position="764"/>
    </location>
</feature>
<feature type="transmembrane region" description="Helical" evidence="6">
    <location>
        <begin position="398"/>
        <end position="421"/>
    </location>
</feature>
<dbReference type="GeneID" id="25264147"/>
<feature type="transmembrane region" description="Helical" evidence="6">
    <location>
        <begin position="362"/>
        <end position="386"/>
    </location>
</feature>
<proteinExistence type="predicted"/>
<feature type="transmembrane region" description="Helical" evidence="6">
    <location>
        <begin position="838"/>
        <end position="858"/>
    </location>
</feature>
<dbReference type="Proteomes" id="UP000027361">
    <property type="component" value="Unassembled WGS sequence"/>
</dbReference>
<dbReference type="RefSeq" id="XP_013244244.1">
    <property type="nucleotide sequence ID" value="XM_013388790.1"/>
</dbReference>
<feature type="transmembrane region" description="Helical" evidence="6">
    <location>
        <begin position="612"/>
        <end position="632"/>
    </location>
</feature>
<feature type="compositionally biased region" description="Acidic residues" evidence="5">
    <location>
        <begin position="102"/>
        <end position="121"/>
    </location>
</feature>
<comment type="caution">
    <text evidence="7">The sequence shown here is derived from an EMBL/GenBank/DDBJ whole genome shotgun (WGS) entry which is preliminary data.</text>
</comment>
<evidence type="ECO:0000256" key="5">
    <source>
        <dbReference type="SAM" id="MobiDB-lite"/>
    </source>
</evidence>
<reference evidence="7 8" key="1">
    <citation type="submission" date="2014-05" db="EMBL/GenBank/DDBJ databases">
        <title>Draft genome sequence of a rare smut relative, Tilletiaria anomala UBC 951.</title>
        <authorList>
            <consortium name="DOE Joint Genome Institute"/>
            <person name="Toome M."/>
            <person name="Kuo A."/>
            <person name="Henrissat B."/>
            <person name="Lipzen A."/>
            <person name="Tritt A."/>
            <person name="Yoshinaga Y."/>
            <person name="Zane M."/>
            <person name="Barry K."/>
            <person name="Grigoriev I.V."/>
            <person name="Spatafora J.W."/>
            <person name="Aimea M.C."/>
        </authorList>
    </citation>
    <scope>NUCLEOTIDE SEQUENCE [LARGE SCALE GENOMIC DNA]</scope>
    <source>
        <strain evidence="7 8">UBC 951</strain>
    </source>
</reference>
<organism evidence="7 8">
    <name type="scientific">Tilletiaria anomala (strain ATCC 24038 / CBS 436.72 / UBC 951)</name>
    <dbReference type="NCBI Taxonomy" id="1037660"/>
    <lineage>
        <taxon>Eukaryota</taxon>
        <taxon>Fungi</taxon>
        <taxon>Dikarya</taxon>
        <taxon>Basidiomycota</taxon>
        <taxon>Ustilaginomycotina</taxon>
        <taxon>Exobasidiomycetes</taxon>
        <taxon>Georgefischeriales</taxon>
        <taxon>Tilletiariaceae</taxon>
        <taxon>Tilletiaria</taxon>
    </lineage>
</organism>
<feature type="transmembrane region" description="Helical" evidence="6">
    <location>
        <begin position="329"/>
        <end position="350"/>
    </location>
</feature>
<dbReference type="InterPro" id="IPR011701">
    <property type="entry name" value="MFS"/>
</dbReference>
<feature type="transmembrane region" description="Helical" evidence="6">
    <location>
        <begin position="572"/>
        <end position="592"/>
    </location>
</feature>
<keyword evidence="8" id="KW-1185">Reference proteome</keyword>
<dbReference type="CDD" id="cd06174">
    <property type="entry name" value="MFS"/>
    <property type="match status" value="1"/>
</dbReference>
<evidence type="ECO:0008006" key="9">
    <source>
        <dbReference type="Google" id="ProtNLM"/>
    </source>
</evidence>